<dbReference type="EMBL" id="RQGC01000001">
    <property type="protein sequence ID" value="TGL43517.1"/>
    <property type="molecule type" value="Genomic_DNA"/>
</dbReference>
<dbReference type="RefSeq" id="WP_135642653.1">
    <property type="nucleotide sequence ID" value="NZ_RQER01000011.1"/>
</dbReference>
<evidence type="ECO:0000256" key="1">
    <source>
        <dbReference type="SAM" id="MobiDB-lite"/>
    </source>
</evidence>
<dbReference type="EMBL" id="RQER01000011">
    <property type="protein sequence ID" value="TGJ98604.1"/>
    <property type="molecule type" value="Genomic_DNA"/>
</dbReference>
<dbReference type="OrthoDB" id="345020at2"/>
<sequence length="171" mass="19655">MRYIVPCSSCGTELRIPLDLGRLTVRCPRCYHSFVFDPEDPASFRGGRYDSPGQDPNKGNPRSIRGFFYFLRNSFDRIRSKFKKNDSLGWESPNSPGQRESYTPSSGFGPMLAKYILFALIFVGIVRACFYSSVDWNDSPNQQQWNPLQEKSPIQPQEEPEENETRPQVDT</sequence>
<protein>
    <submittedName>
        <fullName evidence="2">Uncharacterized protein</fullName>
    </submittedName>
</protein>
<proteinExistence type="predicted"/>
<reference evidence="2 5" key="2">
    <citation type="journal article" date="2019" name="PLoS Negl. Trop. Dis.">
        <title>Revisiting the worldwide diversity of Leptospira species in the environment.</title>
        <authorList>
            <person name="Vincent A.T."/>
            <person name="Schiettekatte O."/>
            <person name="Bourhy P."/>
            <person name="Veyrier F.J."/>
            <person name="Picardeau M."/>
        </authorList>
    </citation>
    <scope>NUCLEOTIDE SEQUENCE [LARGE SCALE GENOMIC DNA]</scope>
    <source>
        <strain evidence="3">201702690</strain>
        <strain evidence="2 5">SSW18</strain>
    </source>
</reference>
<dbReference type="Proteomes" id="UP000297946">
    <property type="component" value="Unassembled WGS sequence"/>
</dbReference>
<evidence type="ECO:0000313" key="5">
    <source>
        <dbReference type="Proteomes" id="UP000297946"/>
    </source>
</evidence>
<name>A0A5F1ZZS6_9LEPT</name>
<keyword evidence="4" id="KW-1185">Reference proteome</keyword>
<evidence type="ECO:0000313" key="4">
    <source>
        <dbReference type="Proteomes" id="UP000297273"/>
    </source>
</evidence>
<organism evidence="2 5">
    <name type="scientific">Leptospira langatensis</name>
    <dbReference type="NCBI Taxonomy" id="2484983"/>
    <lineage>
        <taxon>Bacteria</taxon>
        <taxon>Pseudomonadati</taxon>
        <taxon>Spirochaetota</taxon>
        <taxon>Spirochaetia</taxon>
        <taxon>Leptospirales</taxon>
        <taxon>Leptospiraceae</taxon>
        <taxon>Leptospira</taxon>
    </lineage>
</organism>
<accession>A0A5F1ZZS6</accession>
<feature type="region of interest" description="Disordered" evidence="1">
    <location>
        <begin position="141"/>
        <end position="171"/>
    </location>
</feature>
<evidence type="ECO:0000313" key="3">
    <source>
        <dbReference type="EMBL" id="TGL43517.1"/>
    </source>
</evidence>
<reference evidence="3" key="1">
    <citation type="submission" date="2018-10" db="EMBL/GenBank/DDBJ databases">
        <authorList>
            <person name="Vincent A.T."/>
            <person name="Schiettekatte O."/>
            <person name="Bourhy P."/>
            <person name="Veyrier F.J."/>
            <person name="Picardeau M."/>
        </authorList>
    </citation>
    <scope>NUCLEOTIDE SEQUENCE</scope>
    <source>
        <strain evidence="3">201702690</strain>
    </source>
</reference>
<comment type="caution">
    <text evidence="2">The sequence shown here is derived from an EMBL/GenBank/DDBJ whole genome shotgun (WGS) entry which is preliminary data.</text>
</comment>
<gene>
    <name evidence="2" type="ORF">EHO57_18630</name>
    <name evidence="3" type="ORF">EHQ53_02490</name>
</gene>
<dbReference type="Proteomes" id="UP000297273">
    <property type="component" value="Unassembled WGS sequence"/>
</dbReference>
<evidence type="ECO:0000313" key="2">
    <source>
        <dbReference type="EMBL" id="TGJ98604.1"/>
    </source>
</evidence>
<dbReference type="AlphaFoldDB" id="A0A5F1ZZS6"/>